<accession>A0AAN9VZL5</accession>
<organism evidence="1 2">
    <name type="scientific">Gryllus longicercus</name>
    <dbReference type="NCBI Taxonomy" id="2509291"/>
    <lineage>
        <taxon>Eukaryota</taxon>
        <taxon>Metazoa</taxon>
        <taxon>Ecdysozoa</taxon>
        <taxon>Arthropoda</taxon>
        <taxon>Hexapoda</taxon>
        <taxon>Insecta</taxon>
        <taxon>Pterygota</taxon>
        <taxon>Neoptera</taxon>
        <taxon>Polyneoptera</taxon>
        <taxon>Orthoptera</taxon>
        <taxon>Ensifera</taxon>
        <taxon>Gryllidea</taxon>
        <taxon>Grylloidea</taxon>
        <taxon>Gryllidae</taxon>
        <taxon>Gryllinae</taxon>
        <taxon>Gryllus</taxon>
    </lineage>
</organism>
<comment type="caution">
    <text evidence="1">The sequence shown here is derived from an EMBL/GenBank/DDBJ whole genome shotgun (WGS) entry which is preliminary data.</text>
</comment>
<dbReference type="EMBL" id="JAZDUA010000018">
    <property type="protein sequence ID" value="KAK7872901.1"/>
    <property type="molecule type" value="Genomic_DNA"/>
</dbReference>
<dbReference type="AlphaFoldDB" id="A0AAN9VZL5"/>
<gene>
    <name evidence="1" type="ORF">R5R35_004224</name>
</gene>
<sequence>MVQRWISDERAAVENAKEVQPSTDVVINRQVNNPHSFTNISSVDSEMHQQRGVLNSEEHVPHVDLLPSYQQYIYMIIDHCVVGTRV</sequence>
<evidence type="ECO:0000313" key="2">
    <source>
        <dbReference type="Proteomes" id="UP001378592"/>
    </source>
</evidence>
<name>A0AAN9VZL5_9ORTH</name>
<dbReference type="Proteomes" id="UP001378592">
    <property type="component" value="Unassembled WGS sequence"/>
</dbReference>
<reference evidence="1 2" key="1">
    <citation type="submission" date="2024-03" db="EMBL/GenBank/DDBJ databases">
        <title>The genome assembly and annotation of the cricket Gryllus longicercus Weissman &amp; Gray.</title>
        <authorList>
            <person name="Szrajer S."/>
            <person name="Gray D."/>
            <person name="Ylla G."/>
        </authorList>
    </citation>
    <scope>NUCLEOTIDE SEQUENCE [LARGE SCALE GENOMIC DNA]</scope>
    <source>
        <strain evidence="1">DAG 2021-001</strain>
        <tissue evidence="1">Whole body minus gut</tissue>
    </source>
</reference>
<keyword evidence="2" id="KW-1185">Reference proteome</keyword>
<proteinExistence type="predicted"/>
<evidence type="ECO:0000313" key="1">
    <source>
        <dbReference type="EMBL" id="KAK7872901.1"/>
    </source>
</evidence>
<protein>
    <submittedName>
        <fullName evidence="1">Uncharacterized protein</fullName>
    </submittedName>
</protein>